<dbReference type="Proteomes" id="UP000037269">
    <property type="component" value="Unassembled WGS sequence"/>
</dbReference>
<reference evidence="2 3" key="1">
    <citation type="submission" date="2015-07" db="EMBL/GenBank/DDBJ databases">
        <title>Fjat-14205 dsm 2895.</title>
        <authorList>
            <person name="Liu B."/>
            <person name="Wang J."/>
            <person name="Zhu Y."/>
            <person name="Liu G."/>
            <person name="Chen Q."/>
            <person name="Chen Z."/>
            <person name="Lan J."/>
            <person name="Che J."/>
            <person name="Ge C."/>
            <person name="Shi H."/>
            <person name="Pan Z."/>
            <person name="Liu X."/>
        </authorList>
    </citation>
    <scope>NUCLEOTIDE SEQUENCE [LARGE SCALE GENOMIC DNA]</scope>
    <source>
        <strain evidence="2 3">DSM 2895</strain>
    </source>
</reference>
<dbReference type="AlphaFoldDB" id="A0A0M0H1F5"/>
<evidence type="ECO:0000313" key="2">
    <source>
        <dbReference type="EMBL" id="KON95909.1"/>
    </source>
</evidence>
<feature type="non-terminal residue" evidence="2">
    <location>
        <position position="1"/>
    </location>
</feature>
<dbReference type="GO" id="GO:0016020">
    <property type="term" value="C:membrane"/>
    <property type="evidence" value="ECO:0007669"/>
    <property type="project" value="InterPro"/>
</dbReference>
<dbReference type="PANTHER" id="PTHR34220:SF7">
    <property type="entry name" value="SENSOR HISTIDINE KINASE YPDA"/>
    <property type="match status" value="1"/>
</dbReference>
<protein>
    <recommendedName>
        <fullName evidence="1">Signal transduction histidine kinase internal region domain-containing protein</fullName>
    </recommendedName>
</protein>
<dbReference type="InterPro" id="IPR050640">
    <property type="entry name" value="Bact_2-comp_sensor_kinase"/>
</dbReference>
<name>A0A0M0H1F5_ANEMI</name>
<dbReference type="Pfam" id="PF06580">
    <property type="entry name" value="His_kinase"/>
    <property type="match status" value="1"/>
</dbReference>
<gene>
    <name evidence="2" type="ORF">AF333_10870</name>
</gene>
<organism evidence="2 3">
    <name type="scientific">Aneurinibacillus migulanus</name>
    <name type="common">Bacillus migulanus</name>
    <dbReference type="NCBI Taxonomy" id="47500"/>
    <lineage>
        <taxon>Bacteria</taxon>
        <taxon>Bacillati</taxon>
        <taxon>Bacillota</taxon>
        <taxon>Bacilli</taxon>
        <taxon>Bacillales</taxon>
        <taxon>Paenibacillaceae</taxon>
        <taxon>Aneurinibacillus group</taxon>
        <taxon>Aneurinibacillus</taxon>
    </lineage>
</organism>
<keyword evidence="3" id="KW-1185">Reference proteome</keyword>
<dbReference type="PANTHER" id="PTHR34220">
    <property type="entry name" value="SENSOR HISTIDINE KINASE YPDA"/>
    <property type="match status" value="1"/>
</dbReference>
<dbReference type="EMBL" id="LGUG01000004">
    <property type="protein sequence ID" value="KON95909.1"/>
    <property type="molecule type" value="Genomic_DNA"/>
</dbReference>
<sequence>DAFASYLRVSFDFLNSGELVTLSHELELVSAYLYIEKERFEDRLFVTWEVDPNIDLLLPPLTIQPLIENAVKHGIPSQVKGGTVPNYPSGWFHAF</sequence>
<dbReference type="STRING" id="47500.AF333_10870"/>
<evidence type="ECO:0000259" key="1">
    <source>
        <dbReference type="Pfam" id="PF06580"/>
    </source>
</evidence>
<dbReference type="GO" id="GO:0000155">
    <property type="term" value="F:phosphorelay sensor kinase activity"/>
    <property type="evidence" value="ECO:0007669"/>
    <property type="project" value="InterPro"/>
</dbReference>
<accession>A0A0M0H1F5</accession>
<evidence type="ECO:0000313" key="3">
    <source>
        <dbReference type="Proteomes" id="UP000037269"/>
    </source>
</evidence>
<dbReference type="InterPro" id="IPR010559">
    <property type="entry name" value="Sig_transdc_His_kin_internal"/>
</dbReference>
<proteinExistence type="predicted"/>
<comment type="caution">
    <text evidence="2">The sequence shown here is derived from an EMBL/GenBank/DDBJ whole genome shotgun (WGS) entry which is preliminary data.</text>
</comment>
<feature type="domain" description="Signal transduction histidine kinase internal region" evidence="1">
    <location>
        <begin position="2"/>
        <end position="44"/>
    </location>
</feature>